<accession>G8QUC3</accession>
<keyword evidence="2" id="KW-0067">ATP-binding</keyword>
<keyword evidence="2" id="KW-0347">Helicase</keyword>
<keyword evidence="3" id="KW-1185">Reference proteome</keyword>
<evidence type="ECO:0000259" key="1">
    <source>
        <dbReference type="Pfam" id="PF09848"/>
    </source>
</evidence>
<dbReference type="STRING" id="158190.SpiGrapes_0230"/>
<protein>
    <submittedName>
        <fullName evidence="2">RecG-like helicase</fullName>
    </submittedName>
</protein>
<organism evidence="2 3">
    <name type="scientific">Sphaerochaeta pleomorpha (strain ATCC BAA-1885 / DSM 22778 / Grapes)</name>
    <dbReference type="NCBI Taxonomy" id="158190"/>
    <lineage>
        <taxon>Bacteria</taxon>
        <taxon>Pseudomonadati</taxon>
        <taxon>Spirochaetota</taxon>
        <taxon>Spirochaetia</taxon>
        <taxon>Spirochaetales</taxon>
        <taxon>Sphaerochaetaceae</taxon>
        <taxon>Sphaerochaeta</taxon>
    </lineage>
</organism>
<dbReference type="InterPro" id="IPR027417">
    <property type="entry name" value="P-loop_NTPase"/>
</dbReference>
<evidence type="ECO:0000313" key="3">
    <source>
        <dbReference type="Proteomes" id="UP000005632"/>
    </source>
</evidence>
<dbReference type="InterPro" id="IPR018647">
    <property type="entry name" value="SLFN_3-like_DNA/RNA_helicase"/>
</dbReference>
<dbReference type="eggNOG" id="COG0507">
    <property type="taxonomic scope" value="Bacteria"/>
</dbReference>
<dbReference type="KEGG" id="sgp:SpiGrapes_0230"/>
<keyword evidence="2" id="KW-0378">Hydrolase</keyword>
<dbReference type="EMBL" id="CP003155">
    <property type="protein sequence ID" value="AEV28093.1"/>
    <property type="molecule type" value="Genomic_DNA"/>
</dbReference>
<feature type="domain" description="Schlafen group 3-like DNA/RNA helicase" evidence="1">
    <location>
        <begin position="262"/>
        <end position="529"/>
    </location>
</feature>
<dbReference type="Proteomes" id="UP000005632">
    <property type="component" value="Chromosome"/>
</dbReference>
<dbReference type="HOGENOM" id="CLU_019642_0_0_12"/>
<dbReference type="eggNOG" id="COG3410">
    <property type="taxonomic scope" value="Bacteria"/>
</dbReference>
<proteinExistence type="predicted"/>
<sequence>MILYQNDAIGFRKAVDRNTLVGEIEHAYVTQMGRAVGQSEKHSWNNSLRFMETAVRNASVPDDCGVLIEYNIPSSLKRIDFIISGHDERGEENFVIVELKQWEKACLTGKEDLVATHLNGAMRETTHPSYQAYSYKRYLSDMNEAIYSKDLHPFSCAYLHNYIPSSPEPLLDRQFETTIQKSPIFFSPDVEKLEAFIKRYVGKGKGMDILYEIEHGKIRPSRKFVDSISEMFEGNEVFTLLDEQRVAYSNIIKYAGEAKKKTTLIVNGGPGTGKSVVAMHAFVALLKQGNNIRFVAPNASFKEAMVAMLSSNHKHAKKRLNALFSGSMVYVDASLDQFDVLLVDEAHRLKGKGTYMYRGISQIEDIIKASKVNVFFIDDLQRIRPDDEGSRQKIKTIAKQFGSEIVEVQLLAQFRCSGAEGFLRWIDHNLQIEETANFLDWDNDSFQFRIFDDPLQLAEKITQLQDKGLKARLLAGYAWPWTSANNTNDDAQVCDVSMSEWNFALPWNSRKDPYNWAVEDSKKNQIGCAIRARGWSLIT</sequence>
<reference evidence="2 3" key="1">
    <citation type="submission" date="2011-11" db="EMBL/GenBank/DDBJ databases">
        <title>Complete sequence of Spirochaeta sp. grapes.</title>
        <authorList>
            <consortium name="US DOE Joint Genome Institute"/>
            <person name="Lucas S."/>
            <person name="Han J."/>
            <person name="Lapidus A."/>
            <person name="Cheng J.-F."/>
            <person name="Goodwin L."/>
            <person name="Pitluck S."/>
            <person name="Peters L."/>
            <person name="Ovchinnikova G."/>
            <person name="Munk A.C."/>
            <person name="Detter J.C."/>
            <person name="Han C."/>
            <person name="Tapia R."/>
            <person name="Land M."/>
            <person name="Hauser L."/>
            <person name="Kyrpides N."/>
            <person name="Ivanova N."/>
            <person name="Pagani I."/>
            <person name="Ritalahtilisa K."/>
            <person name="Loeffler F."/>
            <person name="Woyke T."/>
        </authorList>
    </citation>
    <scope>NUCLEOTIDE SEQUENCE [LARGE SCALE GENOMIC DNA]</scope>
    <source>
        <strain evidence="3">ATCC BAA-1885 / DSM 22778 / Grapes</strain>
    </source>
</reference>
<keyword evidence="2" id="KW-0547">Nucleotide-binding</keyword>
<dbReference type="Pfam" id="PF09848">
    <property type="entry name" value="SLFN-g3_helicase"/>
    <property type="match status" value="1"/>
</dbReference>
<evidence type="ECO:0000313" key="2">
    <source>
        <dbReference type="EMBL" id="AEV28093.1"/>
    </source>
</evidence>
<name>G8QUC3_SPHPG</name>
<dbReference type="AlphaFoldDB" id="G8QUC3"/>
<dbReference type="Gene3D" id="3.40.50.300">
    <property type="entry name" value="P-loop containing nucleotide triphosphate hydrolases"/>
    <property type="match status" value="1"/>
</dbReference>
<dbReference type="SUPFAM" id="SSF52540">
    <property type="entry name" value="P-loop containing nucleoside triphosphate hydrolases"/>
    <property type="match status" value="1"/>
</dbReference>
<dbReference type="GO" id="GO:0004386">
    <property type="term" value="F:helicase activity"/>
    <property type="evidence" value="ECO:0007669"/>
    <property type="project" value="UniProtKB-KW"/>
</dbReference>
<gene>
    <name evidence="2" type="ordered locus">SpiGrapes_0230</name>
</gene>